<dbReference type="OrthoDB" id="145213at2"/>
<reference evidence="1 2" key="1">
    <citation type="submission" date="2015-12" db="EMBL/GenBank/DDBJ databases">
        <authorList>
            <person name="Shamseldin A."/>
            <person name="Moawad H."/>
            <person name="Abd El-Rahim W.M."/>
            <person name="Sadowsky M.J."/>
        </authorList>
    </citation>
    <scope>NUCLEOTIDE SEQUENCE [LARGE SCALE GENOMIC DNA]</scope>
    <source>
        <strain evidence="1 2">WF1</strain>
    </source>
</reference>
<proteinExistence type="predicted"/>
<dbReference type="InterPro" id="IPR019405">
    <property type="entry name" value="Lactonase_7-beta_prop"/>
</dbReference>
<protein>
    <recommendedName>
        <fullName evidence="3">PQQ-dependent catabolism-associated beta-propeller protein</fullName>
    </recommendedName>
</protein>
<name>A0A1V8M5G9_9GAMM</name>
<dbReference type="InterPro" id="IPR051200">
    <property type="entry name" value="Host-pathogen_enzymatic-act"/>
</dbReference>
<keyword evidence="2" id="KW-1185">Reference proteome</keyword>
<dbReference type="STRING" id="1420851.AU255_02560"/>
<accession>A0A1V8M5G9</accession>
<dbReference type="Gene3D" id="2.130.10.10">
    <property type="entry name" value="YVTN repeat-like/Quinoprotein amine dehydrogenase"/>
    <property type="match status" value="2"/>
</dbReference>
<dbReference type="Proteomes" id="UP000191980">
    <property type="component" value="Unassembled WGS sequence"/>
</dbReference>
<sequence>MKQILAAVLFLISSQVNSETLYVTLEKDNALAVVDPIAGKLLKTIAIGQRPRGIVLSKDQQQLYIATSDDDTIQIIDINTLKAVGTLPSGEDPETFAMNPSGDQLYVSNEDDSLVTVIDINNAKAIKTIPVGVEPEPVTVSPDEKWVVSASEATNMVHWINRKTLTVEDNTLVDPRPRGLSFSADSKRLWVTSEMGGTVTVLDVASRTKVKTINFEIPGVSADKIQPVGIIVDKENHWALVALGPANRVALINAQSLEVENYFLVGQRVWNLAFSPDQKRVYSTNGVSNDISIIDLNLMKVTKSIAVGRYPWGLVVK</sequence>
<dbReference type="InterPro" id="IPR015943">
    <property type="entry name" value="WD40/YVTN_repeat-like_dom_sf"/>
</dbReference>
<organism evidence="1 2">
    <name type="scientific">Methyloprofundus sedimenti</name>
    <dbReference type="NCBI Taxonomy" id="1420851"/>
    <lineage>
        <taxon>Bacteria</taxon>
        <taxon>Pseudomonadati</taxon>
        <taxon>Pseudomonadota</taxon>
        <taxon>Gammaproteobacteria</taxon>
        <taxon>Methylococcales</taxon>
        <taxon>Methylococcaceae</taxon>
        <taxon>Methyloprofundus</taxon>
    </lineage>
</organism>
<dbReference type="InterPro" id="IPR011045">
    <property type="entry name" value="N2O_reductase_N"/>
</dbReference>
<dbReference type="PANTHER" id="PTHR47197:SF3">
    <property type="entry name" value="DIHYDRO-HEME D1 DEHYDROGENASE"/>
    <property type="match status" value="1"/>
</dbReference>
<dbReference type="AlphaFoldDB" id="A0A1V8M5G9"/>
<dbReference type="PANTHER" id="PTHR47197">
    <property type="entry name" value="PROTEIN NIRF"/>
    <property type="match status" value="1"/>
</dbReference>
<dbReference type="NCBIfam" id="TIGR02276">
    <property type="entry name" value="beta_rpt_yvtn"/>
    <property type="match status" value="2"/>
</dbReference>
<evidence type="ECO:0000313" key="1">
    <source>
        <dbReference type="EMBL" id="OQK16807.1"/>
    </source>
</evidence>
<dbReference type="InterPro" id="IPR011964">
    <property type="entry name" value="YVTN_b-propeller_repeat"/>
</dbReference>
<evidence type="ECO:0000313" key="2">
    <source>
        <dbReference type="Proteomes" id="UP000191980"/>
    </source>
</evidence>
<dbReference type="Pfam" id="PF10282">
    <property type="entry name" value="Lactonase"/>
    <property type="match status" value="1"/>
</dbReference>
<dbReference type="RefSeq" id="WP_080521426.1">
    <property type="nucleotide sequence ID" value="NZ_LPUF01000001.1"/>
</dbReference>
<gene>
    <name evidence="1" type="ORF">AU255_02560</name>
</gene>
<dbReference type="EMBL" id="LPUF01000001">
    <property type="protein sequence ID" value="OQK16807.1"/>
    <property type="molecule type" value="Genomic_DNA"/>
</dbReference>
<dbReference type="SUPFAM" id="SSF50974">
    <property type="entry name" value="Nitrous oxide reductase, N-terminal domain"/>
    <property type="match status" value="1"/>
</dbReference>
<dbReference type="NCBIfam" id="TIGR03866">
    <property type="entry name" value="PQQ_ABC_repeats"/>
    <property type="match status" value="1"/>
</dbReference>
<dbReference type="InterPro" id="IPR022456">
    <property type="entry name" value="PQQ_b_propeller"/>
</dbReference>
<comment type="caution">
    <text evidence="1">The sequence shown here is derived from an EMBL/GenBank/DDBJ whole genome shotgun (WGS) entry which is preliminary data.</text>
</comment>
<evidence type="ECO:0008006" key="3">
    <source>
        <dbReference type="Google" id="ProtNLM"/>
    </source>
</evidence>